<dbReference type="SUPFAM" id="SSF53850">
    <property type="entry name" value="Periplasmic binding protein-like II"/>
    <property type="match status" value="1"/>
</dbReference>
<organism evidence="4 5">
    <name type="scientific">Variovorax paradoxus (strain EPS)</name>
    <dbReference type="NCBI Taxonomy" id="595537"/>
    <lineage>
        <taxon>Bacteria</taxon>
        <taxon>Pseudomonadati</taxon>
        <taxon>Pseudomonadota</taxon>
        <taxon>Betaproteobacteria</taxon>
        <taxon>Burkholderiales</taxon>
        <taxon>Comamonadaceae</taxon>
        <taxon>Variovorax</taxon>
    </lineage>
</organism>
<accession>E6UUT1</accession>
<dbReference type="PANTHER" id="PTHR35841:SF1">
    <property type="entry name" value="PHOSPHONATES-BINDING PERIPLASMIC PROTEIN"/>
    <property type="match status" value="1"/>
</dbReference>
<evidence type="ECO:0000313" key="5">
    <source>
        <dbReference type="Proteomes" id="UP000008917"/>
    </source>
</evidence>
<feature type="chain" id="PRO_5003210093" evidence="3">
    <location>
        <begin position="35"/>
        <end position="297"/>
    </location>
</feature>
<dbReference type="PROSITE" id="PS51318">
    <property type="entry name" value="TAT"/>
    <property type="match status" value="1"/>
</dbReference>
<dbReference type="GO" id="GO:0043190">
    <property type="term" value="C:ATP-binding cassette (ABC) transporter complex"/>
    <property type="evidence" value="ECO:0007669"/>
    <property type="project" value="InterPro"/>
</dbReference>
<evidence type="ECO:0000256" key="1">
    <source>
        <dbReference type="ARBA" id="ARBA00007162"/>
    </source>
</evidence>
<dbReference type="GO" id="GO:0015716">
    <property type="term" value="P:organic phosphonate transport"/>
    <property type="evidence" value="ECO:0007669"/>
    <property type="project" value="InterPro"/>
</dbReference>
<dbReference type="Pfam" id="PF12974">
    <property type="entry name" value="Phosphonate-bd"/>
    <property type="match status" value="1"/>
</dbReference>
<dbReference type="PANTHER" id="PTHR35841">
    <property type="entry name" value="PHOSPHONATES-BINDING PERIPLASMIC PROTEIN"/>
    <property type="match status" value="1"/>
</dbReference>
<reference evidence="4 5" key="2">
    <citation type="journal article" date="2013" name="Genome Announc.">
        <title>Genome of the Root-Associated Plant Growth-Promoting Bacterium Variovorax paradoxus Strain EPS.</title>
        <authorList>
            <person name="Han J.I."/>
            <person name="Spain J.C."/>
            <person name="Leadbetter J.R."/>
            <person name="Ovchinnikova G."/>
            <person name="Goodwin L.A."/>
            <person name="Han C.S."/>
            <person name="Woyke T."/>
            <person name="Davenport K.W."/>
            <person name="Orwin P.M."/>
        </authorList>
    </citation>
    <scope>NUCLEOTIDE SEQUENCE [LARGE SCALE GENOMIC DNA]</scope>
    <source>
        <strain evidence="4 5">EPS</strain>
    </source>
</reference>
<name>E6UUT1_VARPE</name>
<reference evidence="5" key="1">
    <citation type="submission" date="2010-12" db="EMBL/GenBank/DDBJ databases">
        <title>Complete sequence of Variovorax paradoxus EPS.</title>
        <authorList>
            <consortium name="US DOE Joint Genome Institute"/>
            <person name="Lucas S."/>
            <person name="Copeland A."/>
            <person name="Lapidus A."/>
            <person name="Cheng J.-F."/>
            <person name="Goodwin L."/>
            <person name="Pitluck S."/>
            <person name="Teshima H."/>
            <person name="Detter J.C."/>
            <person name="Han C."/>
            <person name="Tapia R."/>
            <person name="Land M."/>
            <person name="Hauser L."/>
            <person name="Kyrpides N."/>
            <person name="Ivanova N."/>
            <person name="Ovchinnikova G."/>
            <person name="Orwin P."/>
            <person name="Han J.-I.G."/>
            <person name="Woyke T."/>
        </authorList>
    </citation>
    <scope>NUCLEOTIDE SEQUENCE [LARGE SCALE GENOMIC DNA]</scope>
    <source>
        <strain evidence="5">EPS</strain>
    </source>
</reference>
<dbReference type="eggNOG" id="COG3221">
    <property type="taxonomic scope" value="Bacteria"/>
</dbReference>
<dbReference type="Gene3D" id="3.40.190.10">
    <property type="entry name" value="Periplasmic binding protein-like II"/>
    <property type="match status" value="2"/>
</dbReference>
<comment type="similarity">
    <text evidence="1">Belongs to the phosphate/phosphite/phosphonate binding protein family.</text>
</comment>
<keyword evidence="2 3" id="KW-0732">Signal</keyword>
<gene>
    <name evidence="4" type="ordered locus">Varpa_2139</name>
</gene>
<dbReference type="InterPro" id="IPR017797">
    <property type="entry name" value="Phosphnate-bd"/>
</dbReference>
<dbReference type="AlphaFoldDB" id="E6UUT1"/>
<dbReference type="KEGG" id="vpe:Varpa_2139"/>
<dbReference type="CDD" id="cd01071">
    <property type="entry name" value="PBP2_PhnD_like"/>
    <property type="match status" value="1"/>
</dbReference>
<dbReference type="InterPro" id="IPR005770">
    <property type="entry name" value="PhnD"/>
</dbReference>
<evidence type="ECO:0000256" key="2">
    <source>
        <dbReference type="ARBA" id="ARBA00022729"/>
    </source>
</evidence>
<proteinExistence type="inferred from homology"/>
<evidence type="ECO:0000256" key="3">
    <source>
        <dbReference type="SAM" id="SignalP"/>
    </source>
</evidence>
<protein>
    <submittedName>
        <fullName evidence="4">Phosphonate ABC transporter, periplasmic phosphonate-binding protein</fullName>
    </submittedName>
</protein>
<dbReference type="InterPro" id="IPR006311">
    <property type="entry name" value="TAT_signal"/>
</dbReference>
<dbReference type="NCBIfam" id="TIGR01098">
    <property type="entry name" value="3A0109s03R"/>
    <property type="match status" value="1"/>
</dbReference>
<dbReference type="NCBIfam" id="TIGR03431">
    <property type="entry name" value="PhnD"/>
    <property type="match status" value="1"/>
</dbReference>
<dbReference type="HOGENOM" id="CLU_051472_6_4_4"/>
<evidence type="ECO:0000313" key="4">
    <source>
        <dbReference type="EMBL" id="ADU36346.1"/>
    </source>
</evidence>
<dbReference type="STRING" id="595537.Varpa_2139"/>
<dbReference type="GO" id="GO:0055085">
    <property type="term" value="P:transmembrane transport"/>
    <property type="evidence" value="ECO:0007669"/>
    <property type="project" value="InterPro"/>
</dbReference>
<dbReference type="EMBL" id="CP002417">
    <property type="protein sequence ID" value="ADU36346.1"/>
    <property type="molecule type" value="Genomic_DNA"/>
</dbReference>
<sequence length="297" mass="32497">MQHRPLETTMMKRRKLLFGTAAVTASAFVPMARAQQVLTVGLIPSEDSRAMIANSQAMMDMLSKALGFAVKPFVAADYNGVIEALRSKRLDVAYLGPFSYVLGATVADIEAFAVAETKKAGRTFYYSQIVTHKDTGIKTVADLKGKTFAFVDPSSTSGHLFPKAGLMKLGFNTDKDFGRVIFSGSHDSSAIAVQNKKVEAAAIADRILDAAVSKGLVKREDLVEVWKSDPIPESPTVWRKDLPADLKTRVQAAFLQVKDIPWSDQGELNGFHPTNDAAYNIIRDTAKVLNLDLRKMK</sequence>
<feature type="signal peptide" evidence="3">
    <location>
        <begin position="1"/>
        <end position="34"/>
    </location>
</feature>
<dbReference type="Proteomes" id="UP000008917">
    <property type="component" value="Chromosome"/>
</dbReference>